<feature type="transmembrane region" description="Helical" evidence="5">
    <location>
        <begin position="104"/>
        <end position="120"/>
    </location>
</feature>
<evidence type="ECO:0000313" key="7">
    <source>
        <dbReference type="EMBL" id="GAA4392478.1"/>
    </source>
</evidence>
<proteinExistence type="predicted"/>
<feature type="transmembrane region" description="Helical" evidence="5">
    <location>
        <begin position="270"/>
        <end position="292"/>
    </location>
</feature>
<dbReference type="InterPro" id="IPR011701">
    <property type="entry name" value="MFS"/>
</dbReference>
<feature type="transmembrane region" description="Helical" evidence="5">
    <location>
        <begin position="299"/>
        <end position="318"/>
    </location>
</feature>
<dbReference type="RefSeq" id="WP_159903202.1">
    <property type="nucleotide sequence ID" value="NZ_BAABFX010000020.1"/>
</dbReference>
<dbReference type="InterPro" id="IPR020846">
    <property type="entry name" value="MFS_dom"/>
</dbReference>
<feature type="transmembrane region" description="Helical" evidence="5">
    <location>
        <begin position="46"/>
        <end position="68"/>
    </location>
</feature>
<feature type="transmembrane region" description="Helical" evidence="5">
    <location>
        <begin position="390"/>
        <end position="408"/>
    </location>
</feature>
<feature type="transmembrane region" description="Helical" evidence="5">
    <location>
        <begin position="178"/>
        <end position="196"/>
    </location>
</feature>
<evidence type="ECO:0000256" key="2">
    <source>
        <dbReference type="ARBA" id="ARBA00022692"/>
    </source>
</evidence>
<keyword evidence="3 5" id="KW-1133">Transmembrane helix</keyword>
<feature type="transmembrane region" description="Helical" evidence="5">
    <location>
        <begin position="141"/>
        <end position="158"/>
    </location>
</feature>
<dbReference type="InterPro" id="IPR036259">
    <property type="entry name" value="MFS_trans_sf"/>
</dbReference>
<feature type="transmembrane region" description="Helical" evidence="5">
    <location>
        <begin position="80"/>
        <end position="98"/>
    </location>
</feature>
<evidence type="ECO:0000256" key="3">
    <source>
        <dbReference type="ARBA" id="ARBA00022989"/>
    </source>
</evidence>
<organism evidence="7 8">
    <name type="scientific">Ornithinibacter aureus</name>
    <dbReference type="NCBI Taxonomy" id="622664"/>
    <lineage>
        <taxon>Bacteria</taxon>
        <taxon>Bacillati</taxon>
        <taxon>Actinomycetota</taxon>
        <taxon>Actinomycetes</taxon>
        <taxon>Micrococcales</taxon>
        <taxon>Intrasporangiaceae</taxon>
        <taxon>Ornithinibacter</taxon>
    </lineage>
</organism>
<evidence type="ECO:0000313" key="8">
    <source>
        <dbReference type="Proteomes" id="UP001500390"/>
    </source>
</evidence>
<evidence type="ECO:0000256" key="5">
    <source>
        <dbReference type="SAM" id="Phobius"/>
    </source>
</evidence>
<evidence type="ECO:0000259" key="6">
    <source>
        <dbReference type="PROSITE" id="PS50850"/>
    </source>
</evidence>
<protein>
    <submittedName>
        <fullName evidence="7">MFS transporter</fullName>
    </submittedName>
</protein>
<dbReference type="EMBL" id="BAABFX010000020">
    <property type="protein sequence ID" value="GAA4392478.1"/>
    <property type="molecule type" value="Genomic_DNA"/>
</dbReference>
<dbReference type="Proteomes" id="UP001500390">
    <property type="component" value="Unassembled WGS sequence"/>
</dbReference>
<dbReference type="Pfam" id="PF07690">
    <property type="entry name" value="MFS_1"/>
    <property type="match status" value="1"/>
</dbReference>
<comment type="caution">
    <text evidence="7">The sequence shown here is derived from an EMBL/GenBank/DDBJ whole genome shotgun (WGS) entry which is preliminary data.</text>
</comment>
<comment type="subcellular location">
    <subcellularLocation>
        <location evidence="1">Cell membrane</location>
        <topology evidence="1">Multi-pass membrane protein</topology>
    </subcellularLocation>
</comment>
<dbReference type="PROSITE" id="PS50850">
    <property type="entry name" value="MFS"/>
    <property type="match status" value="1"/>
</dbReference>
<dbReference type="SUPFAM" id="SSF103473">
    <property type="entry name" value="MFS general substrate transporter"/>
    <property type="match status" value="1"/>
</dbReference>
<accession>A0ABP8JLW9</accession>
<gene>
    <name evidence="7" type="ORF">GCM10023153_11510</name>
</gene>
<sequence>MTTALTHDPVQQRVVRTLAGTQVLGGVGLSAGVAVGALLAEDVSGSAQFAGLGGTFQVLGAALIAIPMSRVMAAHGRRPGLVLGYVLAATGAIGLITAGVIRNFPLLLVASVLFGGATASNSQARYAGADLAHPQHRARDLSIVVWATTIGSVVGPNLVGPSAPVARALGLPLLTGPFLFSLLGLLLAIAVLLWRLRPDPLIEARQRRVADGDDSGATHGSVTRGLRVAAGIPNARLGILTLALGHVVMVSVMVMTPLHMNHGGADLEVIGFVISIHILGMFAFSPLTGLAVDRFGGRAVAVLGSATLSAAALLASASPEGESWTLLLGLFLLGLGWSCTLVAGSTLLTAAVPAHERPGAQGASDLLMGLMAAGGGALAGVIVHQVSFEALALGALGVAISIGLAAALSGTRDAATPVDS</sequence>
<feature type="domain" description="Major facilitator superfamily (MFS) profile" evidence="6">
    <location>
        <begin position="231"/>
        <end position="420"/>
    </location>
</feature>
<feature type="transmembrane region" description="Helical" evidence="5">
    <location>
        <begin position="21"/>
        <end position="40"/>
    </location>
</feature>
<feature type="transmembrane region" description="Helical" evidence="5">
    <location>
        <begin position="237"/>
        <end position="258"/>
    </location>
</feature>
<dbReference type="PANTHER" id="PTHR23534:SF1">
    <property type="entry name" value="MAJOR FACILITATOR SUPERFAMILY PROTEIN"/>
    <property type="match status" value="1"/>
</dbReference>
<evidence type="ECO:0000256" key="4">
    <source>
        <dbReference type="ARBA" id="ARBA00023136"/>
    </source>
</evidence>
<reference evidence="8" key="1">
    <citation type="journal article" date="2019" name="Int. J. Syst. Evol. Microbiol.">
        <title>The Global Catalogue of Microorganisms (GCM) 10K type strain sequencing project: providing services to taxonomists for standard genome sequencing and annotation.</title>
        <authorList>
            <consortium name="The Broad Institute Genomics Platform"/>
            <consortium name="The Broad Institute Genome Sequencing Center for Infectious Disease"/>
            <person name="Wu L."/>
            <person name="Ma J."/>
        </authorList>
    </citation>
    <scope>NUCLEOTIDE SEQUENCE [LARGE SCALE GENOMIC DNA]</scope>
    <source>
        <strain evidence="8">JCM 17738</strain>
    </source>
</reference>
<feature type="transmembrane region" description="Helical" evidence="5">
    <location>
        <begin position="366"/>
        <end position="384"/>
    </location>
</feature>
<dbReference type="PANTHER" id="PTHR23534">
    <property type="entry name" value="MFS PERMEASE"/>
    <property type="match status" value="1"/>
</dbReference>
<feature type="transmembrane region" description="Helical" evidence="5">
    <location>
        <begin position="324"/>
        <end position="354"/>
    </location>
</feature>
<keyword evidence="2 5" id="KW-0812">Transmembrane</keyword>
<evidence type="ECO:0000256" key="1">
    <source>
        <dbReference type="ARBA" id="ARBA00004651"/>
    </source>
</evidence>
<keyword evidence="4 5" id="KW-0472">Membrane</keyword>
<name>A0ABP8JLW9_9MICO</name>
<dbReference type="Gene3D" id="1.20.1250.20">
    <property type="entry name" value="MFS general substrate transporter like domains"/>
    <property type="match status" value="1"/>
</dbReference>
<keyword evidence="8" id="KW-1185">Reference proteome</keyword>